<comment type="caution">
    <text evidence="7">The sequence shown here is derived from an EMBL/GenBank/DDBJ whole genome shotgun (WGS) entry which is preliminary data.</text>
</comment>
<evidence type="ECO:0000256" key="5">
    <source>
        <dbReference type="ARBA" id="ARBA00023136"/>
    </source>
</evidence>
<evidence type="ECO:0000256" key="4">
    <source>
        <dbReference type="ARBA" id="ARBA00022989"/>
    </source>
</evidence>
<dbReference type="Pfam" id="PF07947">
    <property type="entry name" value="YhhN"/>
    <property type="match status" value="1"/>
</dbReference>
<proteinExistence type="inferred from homology"/>
<organism evidence="7 8">
    <name type="scientific">Helicocarpus griseus UAMH5409</name>
    <dbReference type="NCBI Taxonomy" id="1447875"/>
    <lineage>
        <taxon>Eukaryota</taxon>
        <taxon>Fungi</taxon>
        <taxon>Dikarya</taxon>
        <taxon>Ascomycota</taxon>
        <taxon>Pezizomycotina</taxon>
        <taxon>Eurotiomycetes</taxon>
        <taxon>Eurotiomycetidae</taxon>
        <taxon>Onygenales</taxon>
        <taxon>Ajellomycetaceae</taxon>
        <taxon>Helicocarpus</taxon>
    </lineage>
</organism>
<feature type="transmembrane region" description="Helical" evidence="6">
    <location>
        <begin position="12"/>
        <end position="31"/>
    </location>
</feature>
<evidence type="ECO:0000313" key="8">
    <source>
        <dbReference type="Proteomes" id="UP000223968"/>
    </source>
</evidence>
<feature type="transmembrane region" description="Helical" evidence="6">
    <location>
        <begin position="288"/>
        <end position="307"/>
    </location>
</feature>
<keyword evidence="8" id="KW-1185">Reference proteome</keyword>
<dbReference type="PANTHER" id="PTHR31885:SF6">
    <property type="entry name" value="GH04784P"/>
    <property type="match status" value="1"/>
</dbReference>
<evidence type="ECO:0000256" key="1">
    <source>
        <dbReference type="ARBA" id="ARBA00004141"/>
    </source>
</evidence>
<feature type="transmembrane region" description="Helical" evidence="6">
    <location>
        <begin position="182"/>
        <end position="201"/>
    </location>
</feature>
<comment type="subcellular location">
    <subcellularLocation>
        <location evidence="1">Membrane</location>
        <topology evidence="1">Multi-pass membrane protein</topology>
    </subcellularLocation>
</comment>
<gene>
    <name evidence="7" type="ORF">AJ79_01622</name>
</gene>
<dbReference type="STRING" id="1447875.A0A2B7Y7D3"/>
<dbReference type="EMBL" id="PDNB01000016">
    <property type="protein sequence ID" value="PGH16517.1"/>
    <property type="molecule type" value="Genomic_DNA"/>
</dbReference>
<comment type="similarity">
    <text evidence="2">Belongs to the TMEM86 family.</text>
</comment>
<keyword evidence="3 6" id="KW-0812">Transmembrane</keyword>
<dbReference type="PANTHER" id="PTHR31885">
    <property type="entry name" value="GH04784P"/>
    <property type="match status" value="1"/>
</dbReference>
<dbReference type="Proteomes" id="UP000223968">
    <property type="component" value="Unassembled WGS sequence"/>
</dbReference>
<accession>A0A2B7Y7D3</accession>
<dbReference type="AlphaFoldDB" id="A0A2B7Y7D3"/>
<dbReference type="OrthoDB" id="2133758at2759"/>
<reference evidence="7 8" key="1">
    <citation type="submission" date="2017-10" db="EMBL/GenBank/DDBJ databases">
        <title>Comparative genomics in systemic dimorphic fungi from Ajellomycetaceae.</title>
        <authorList>
            <person name="Munoz J.F."/>
            <person name="Mcewen J.G."/>
            <person name="Clay O.K."/>
            <person name="Cuomo C.A."/>
        </authorList>
    </citation>
    <scope>NUCLEOTIDE SEQUENCE [LARGE SCALE GENOMIC DNA]</scope>
    <source>
        <strain evidence="7 8">UAMH5409</strain>
    </source>
</reference>
<feature type="transmembrane region" description="Helical" evidence="6">
    <location>
        <begin position="257"/>
        <end position="276"/>
    </location>
</feature>
<feature type="transmembrane region" description="Helical" evidence="6">
    <location>
        <begin position="43"/>
        <end position="61"/>
    </location>
</feature>
<dbReference type="InterPro" id="IPR012506">
    <property type="entry name" value="TMEM86B-like"/>
</dbReference>
<keyword evidence="4 6" id="KW-1133">Transmembrane helix</keyword>
<evidence type="ECO:0000256" key="2">
    <source>
        <dbReference type="ARBA" id="ARBA00007375"/>
    </source>
</evidence>
<protein>
    <recommendedName>
        <fullName evidence="9">YhhN domain-containing protein</fullName>
    </recommendedName>
</protein>
<dbReference type="GO" id="GO:0016020">
    <property type="term" value="C:membrane"/>
    <property type="evidence" value="ECO:0007669"/>
    <property type="project" value="UniProtKB-SubCell"/>
</dbReference>
<evidence type="ECO:0008006" key="9">
    <source>
        <dbReference type="Google" id="ProtNLM"/>
    </source>
</evidence>
<keyword evidence="5 6" id="KW-0472">Membrane</keyword>
<feature type="transmembrane region" description="Helical" evidence="6">
    <location>
        <begin position="149"/>
        <end position="170"/>
    </location>
</feature>
<name>A0A2B7Y7D3_9EURO</name>
<evidence type="ECO:0000256" key="3">
    <source>
        <dbReference type="ARBA" id="ARBA00022692"/>
    </source>
</evidence>
<sequence>MASLPPFLSDLSLPPPPSISLVNIALPLLILSERFSFYPGSYIFKLLSSLAFLSGPLYYLSPTPPPLPSTLDAQSLQDYFIAYTDQFNPYHLLIAAGLLASILGDYLLIPTRTDYYNKHFGAVTANTRQAARQQAKEESGETETRKITVSFQLGVVAFALAHIAYILAFVENNVNKDTETPVNWPVFGTTLAATLLLSKWLGVIYPPKGKKGGVTGNVLNLAISGPMRPLVFAYSIIIGCMLAVAASTEAAEGDAPSYQRVLGAAMFVASDVFVAKDAFARGRAGKPGWLRPLVGFGLYFWAQMLIAGTV</sequence>
<evidence type="ECO:0000256" key="6">
    <source>
        <dbReference type="SAM" id="Phobius"/>
    </source>
</evidence>
<evidence type="ECO:0000313" key="7">
    <source>
        <dbReference type="EMBL" id="PGH16517.1"/>
    </source>
</evidence>
<feature type="transmembrane region" description="Helical" evidence="6">
    <location>
        <begin position="90"/>
        <end position="109"/>
    </location>
</feature>
<dbReference type="GO" id="GO:0016787">
    <property type="term" value="F:hydrolase activity"/>
    <property type="evidence" value="ECO:0007669"/>
    <property type="project" value="TreeGrafter"/>
</dbReference>
<feature type="transmembrane region" description="Helical" evidence="6">
    <location>
        <begin position="231"/>
        <end position="251"/>
    </location>
</feature>